<dbReference type="Pfam" id="PF04773">
    <property type="entry name" value="FecR"/>
    <property type="match status" value="1"/>
</dbReference>
<accession>A0A382QVF3</accession>
<dbReference type="AlphaFoldDB" id="A0A382QVF3"/>
<dbReference type="PANTHER" id="PTHR38731">
    <property type="entry name" value="LIPL45-RELATED LIPOPROTEIN-RELATED"/>
    <property type="match status" value="1"/>
</dbReference>
<sequence length="306" mass="33354">IQQQTEVKITSYRMTAKELKTNLEMSKGQAWSDVAEQGSGGEFKITTPTAVASVKGTEFDLEYDSENDETTLIVVEGQITFAGALGEIIANAMQSSKNGGAPIDIKPEDIPSWQKSTDPKYAFKLKPDKKGKQKVEEIIKVNIQILNAKSKIFNDSFQGAVTITSQNSDLKLSADGSSWSSSTDVGINRGRGVVQVKSSKQGRSEIIVSADDTESKLIEFEYYQSNTQKRASQDKLANLSEVKENSILSNLIQNNTLLRSQVIRGMGNVNDALQNLETGVLEIDGDPVITENGDGTITIIMIAKPR</sequence>
<organism evidence="2">
    <name type="scientific">marine metagenome</name>
    <dbReference type="NCBI Taxonomy" id="408172"/>
    <lineage>
        <taxon>unclassified sequences</taxon>
        <taxon>metagenomes</taxon>
        <taxon>ecological metagenomes</taxon>
    </lineage>
</organism>
<reference evidence="2" key="1">
    <citation type="submission" date="2018-05" db="EMBL/GenBank/DDBJ databases">
        <authorList>
            <person name="Lanie J.A."/>
            <person name="Ng W.-L."/>
            <person name="Kazmierczak K.M."/>
            <person name="Andrzejewski T.M."/>
            <person name="Davidsen T.M."/>
            <person name="Wayne K.J."/>
            <person name="Tettelin H."/>
            <person name="Glass J.I."/>
            <person name="Rusch D."/>
            <person name="Podicherti R."/>
            <person name="Tsui H.-C.T."/>
            <person name="Winkler M.E."/>
        </authorList>
    </citation>
    <scope>NUCLEOTIDE SEQUENCE</scope>
</reference>
<feature type="non-terminal residue" evidence="2">
    <location>
        <position position="1"/>
    </location>
</feature>
<gene>
    <name evidence="2" type="ORF">METZ01_LOCUS341754</name>
</gene>
<dbReference type="Gene3D" id="2.60.120.1440">
    <property type="match status" value="1"/>
</dbReference>
<dbReference type="PANTHER" id="PTHR38731:SF1">
    <property type="entry name" value="FECR PROTEIN DOMAIN-CONTAINING PROTEIN"/>
    <property type="match status" value="1"/>
</dbReference>
<feature type="domain" description="FecR protein" evidence="1">
    <location>
        <begin position="2"/>
        <end position="79"/>
    </location>
</feature>
<dbReference type="EMBL" id="UINC01116867">
    <property type="protein sequence ID" value="SVC88900.1"/>
    <property type="molecule type" value="Genomic_DNA"/>
</dbReference>
<evidence type="ECO:0000259" key="1">
    <source>
        <dbReference type="Pfam" id="PF04773"/>
    </source>
</evidence>
<evidence type="ECO:0000313" key="2">
    <source>
        <dbReference type="EMBL" id="SVC88900.1"/>
    </source>
</evidence>
<proteinExistence type="predicted"/>
<protein>
    <recommendedName>
        <fullName evidence="1">FecR protein domain-containing protein</fullName>
    </recommendedName>
</protein>
<name>A0A382QVF3_9ZZZZ</name>
<dbReference type="InterPro" id="IPR006860">
    <property type="entry name" value="FecR"/>
</dbReference>